<proteinExistence type="inferred from homology"/>
<dbReference type="PANTHER" id="PTHR11934">
    <property type="entry name" value="RIBOSE-5-PHOSPHATE ISOMERASE"/>
    <property type="match status" value="1"/>
</dbReference>
<feature type="binding site" evidence="3">
    <location>
        <begin position="28"/>
        <end position="31"/>
    </location>
    <ligand>
        <name>substrate</name>
    </ligand>
</feature>
<keyword evidence="2 3" id="KW-0413">Isomerase</keyword>
<comment type="subunit">
    <text evidence="3">Homodimer.</text>
</comment>
<feature type="active site" description="Proton acceptor" evidence="3">
    <location>
        <position position="106"/>
    </location>
</feature>
<evidence type="ECO:0000256" key="2">
    <source>
        <dbReference type="ARBA" id="ARBA00023235"/>
    </source>
</evidence>
<gene>
    <name evidence="3 4" type="primary">rpiA</name>
    <name evidence="4" type="ORF">MOO44_02300</name>
</gene>
<dbReference type="GO" id="GO:0004751">
    <property type="term" value="F:ribose-5-phosphate isomerase activity"/>
    <property type="evidence" value="ECO:0007669"/>
    <property type="project" value="UniProtKB-UniRule"/>
</dbReference>
<comment type="similarity">
    <text evidence="3">Belongs to the ribose 5-phosphate isomerase family.</text>
</comment>
<evidence type="ECO:0000256" key="1">
    <source>
        <dbReference type="ARBA" id="ARBA00001713"/>
    </source>
</evidence>
<name>A0A976RSL7_9LACO</name>
<dbReference type="EMBL" id="CP093361">
    <property type="protein sequence ID" value="UQS87026.1"/>
    <property type="molecule type" value="Genomic_DNA"/>
</dbReference>
<comment type="function">
    <text evidence="3">Catalyzes the reversible conversion of ribose-5-phosphate to ribulose 5-phosphate.</text>
</comment>
<dbReference type="Pfam" id="PF06026">
    <property type="entry name" value="Rib_5-P_isom_A"/>
    <property type="match status" value="1"/>
</dbReference>
<organism evidence="4 5">
    <name type="scientific">Nicoliella spurrieriana</name>
    <dbReference type="NCBI Taxonomy" id="2925830"/>
    <lineage>
        <taxon>Bacteria</taxon>
        <taxon>Bacillati</taxon>
        <taxon>Bacillota</taxon>
        <taxon>Bacilli</taxon>
        <taxon>Lactobacillales</taxon>
        <taxon>Lactobacillaceae</taxon>
        <taxon>Nicoliella</taxon>
    </lineage>
</organism>
<dbReference type="EC" id="5.3.1.6" evidence="3"/>
<comment type="catalytic activity">
    <reaction evidence="1 3">
        <text>aldehydo-D-ribose 5-phosphate = D-ribulose 5-phosphate</text>
        <dbReference type="Rhea" id="RHEA:14657"/>
        <dbReference type="ChEBI" id="CHEBI:58121"/>
        <dbReference type="ChEBI" id="CHEBI:58273"/>
        <dbReference type="EC" id="5.3.1.6"/>
    </reaction>
</comment>
<dbReference type="NCBIfam" id="NF001924">
    <property type="entry name" value="PRK00702.1"/>
    <property type="match status" value="1"/>
</dbReference>
<reference evidence="4" key="1">
    <citation type="journal article" date="2022" name="Int. J. Syst. Evol. Microbiol.">
        <title>Apilactobacillus apisilvae sp. nov., Nicolia spurrieriana gen. nov. sp. nov., Bombilactobacillus folatiphilus sp. nov. and Bombilactobacillus thymidiniphilus sp. nov., four new lactic acid bacterial isolates from stingless bees Tetragonula carbonaria and Austroplebeia australis.</title>
        <authorList>
            <person name="Oliphant S.A."/>
            <person name="Watson-Haigh N.S."/>
            <person name="Sumby K.M."/>
            <person name="Gardner J."/>
            <person name="Groom S."/>
            <person name="Jiranek V."/>
        </authorList>
    </citation>
    <scope>NUCLEOTIDE SEQUENCE</scope>
    <source>
        <strain evidence="4">SGEP1_A5</strain>
    </source>
</reference>
<feature type="binding site" evidence="3">
    <location>
        <begin position="97"/>
        <end position="100"/>
    </location>
    <ligand>
        <name>substrate</name>
    </ligand>
</feature>
<dbReference type="Proteomes" id="UP000831181">
    <property type="component" value="Chromosome"/>
</dbReference>
<dbReference type="FunFam" id="3.40.50.1360:FF:000001">
    <property type="entry name" value="Ribose-5-phosphate isomerase A"/>
    <property type="match status" value="1"/>
</dbReference>
<protein>
    <recommendedName>
        <fullName evidence="3">Ribose-5-phosphate isomerase A</fullName>
        <ecNumber evidence="3">5.3.1.6</ecNumber>
    </recommendedName>
    <alternativeName>
        <fullName evidence="3">Phosphoriboisomerase A</fullName>
        <shortName evidence="3">PRI</shortName>
    </alternativeName>
</protein>
<dbReference type="CDD" id="cd01398">
    <property type="entry name" value="RPI_A"/>
    <property type="match status" value="1"/>
</dbReference>
<comment type="pathway">
    <text evidence="3">Carbohydrate degradation; pentose phosphate pathway; D-ribose 5-phosphate from D-ribulose 5-phosphate (non-oxidative stage): step 1/1.</text>
</comment>
<dbReference type="SUPFAM" id="SSF75445">
    <property type="entry name" value="D-ribose-5-phosphate isomerase (RpiA), lid domain"/>
    <property type="match status" value="1"/>
</dbReference>
<dbReference type="InterPro" id="IPR004788">
    <property type="entry name" value="Ribose5P_isomerase_type_A"/>
</dbReference>
<dbReference type="GO" id="GO:0009052">
    <property type="term" value="P:pentose-phosphate shunt, non-oxidative branch"/>
    <property type="evidence" value="ECO:0007669"/>
    <property type="project" value="UniProtKB-UniRule"/>
</dbReference>
<keyword evidence="5" id="KW-1185">Reference proteome</keyword>
<dbReference type="KEGG" id="lbe:MOO44_02300"/>
<dbReference type="Gene3D" id="3.30.70.260">
    <property type="match status" value="1"/>
</dbReference>
<dbReference type="GO" id="GO:0005829">
    <property type="term" value="C:cytosol"/>
    <property type="evidence" value="ECO:0007669"/>
    <property type="project" value="TreeGrafter"/>
</dbReference>
<feature type="binding site" evidence="3">
    <location>
        <begin position="84"/>
        <end position="87"/>
    </location>
    <ligand>
        <name>substrate</name>
    </ligand>
</feature>
<feature type="binding site" evidence="3">
    <location>
        <position position="124"/>
    </location>
    <ligand>
        <name>substrate</name>
    </ligand>
</feature>
<evidence type="ECO:0000313" key="4">
    <source>
        <dbReference type="EMBL" id="UQS87026.1"/>
    </source>
</evidence>
<dbReference type="RefSeq" id="WP_260116827.1">
    <property type="nucleotide sequence ID" value="NZ_CP093361.1"/>
</dbReference>
<dbReference type="HAMAP" id="MF_00170">
    <property type="entry name" value="Rib_5P_isom_A"/>
    <property type="match status" value="1"/>
</dbReference>
<dbReference type="InterPro" id="IPR020672">
    <property type="entry name" value="Ribose5P_isomerase_typA_subgr"/>
</dbReference>
<dbReference type="SUPFAM" id="SSF100950">
    <property type="entry name" value="NagB/RpiA/CoA transferase-like"/>
    <property type="match status" value="1"/>
</dbReference>
<evidence type="ECO:0000313" key="5">
    <source>
        <dbReference type="Proteomes" id="UP000831181"/>
    </source>
</evidence>
<dbReference type="Gene3D" id="3.40.50.1360">
    <property type="match status" value="1"/>
</dbReference>
<dbReference type="InterPro" id="IPR037171">
    <property type="entry name" value="NagB/RpiA_transferase-like"/>
</dbReference>
<dbReference type="GO" id="GO:0006014">
    <property type="term" value="P:D-ribose metabolic process"/>
    <property type="evidence" value="ECO:0007669"/>
    <property type="project" value="TreeGrafter"/>
</dbReference>
<dbReference type="AlphaFoldDB" id="A0A976RSL7"/>
<sequence>MNQDDLKKIVGIEAVKYIQDGMTVGLGTGSTVKYLVEALGQRIKDEHLTIIGVPTSNRTARRAEQLGITVKDIDEVDHIDLTIDGADQIDEHYQGIKGGGIAHLREKIVAINSRKNIWIVDESKLTKQLGSFPLPVEVIPYGSQQLFKKFKKRGYNPKFRMDGNRFILTHSKNYIIDLGLGKMGDPHKLAKNLKDMTGVVEHGLFLDLVNTIIVGHEDGPEIIQAR</sequence>
<dbReference type="NCBIfam" id="TIGR00021">
    <property type="entry name" value="rpiA"/>
    <property type="match status" value="1"/>
</dbReference>
<evidence type="ECO:0000256" key="3">
    <source>
        <dbReference type="HAMAP-Rule" id="MF_00170"/>
    </source>
</evidence>
<accession>A0A976RSL7</accession>
<dbReference type="PANTHER" id="PTHR11934:SF0">
    <property type="entry name" value="RIBOSE-5-PHOSPHATE ISOMERASE"/>
    <property type="match status" value="1"/>
</dbReference>